<dbReference type="AlphaFoldDB" id="A0A2G9C326"/>
<proteinExistence type="predicted"/>
<evidence type="ECO:0000256" key="2">
    <source>
        <dbReference type="ARBA" id="ARBA00023125"/>
    </source>
</evidence>
<evidence type="ECO:0000259" key="4">
    <source>
        <dbReference type="PROSITE" id="PS50995"/>
    </source>
</evidence>
<evidence type="ECO:0000256" key="3">
    <source>
        <dbReference type="ARBA" id="ARBA00023163"/>
    </source>
</evidence>
<dbReference type="EMBL" id="PEOG01000096">
    <property type="protein sequence ID" value="PIM50826.1"/>
    <property type="molecule type" value="Genomic_DNA"/>
</dbReference>
<dbReference type="OrthoDB" id="6195716at2"/>
<accession>A0A2G9C326</accession>
<name>A0A2G9C326_9BURK</name>
<dbReference type="PANTHER" id="PTHR42756:SF1">
    <property type="entry name" value="TRANSCRIPTIONAL REPRESSOR OF EMRAB OPERON"/>
    <property type="match status" value="1"/>
</dbReference>
<dbReference type="SUPFAM" id="SSF46785">
    <property type="entry name" value="Winged helix' DNA-binding domain"/>
    <property type="match status" value="1"/>
</dbReference>
<dbReference type="PANTHER" id="PTHR42756">
    <property type="entry name" value="TRANSCRIPTIONAL REGULATOR, MARR"/>
    <property type="match status" value="1"/>
</dbReference>
<comment type="caution">
    <text evidence="5">The sequence shown here is derived from an EMBL/GenBank/DDBJ whole genome shotgun (WGS) entry which is preliminary data.</text>
</comment>
<keyword evidence="1" id="KW-0805">Transcription regulation</keyword>
<gene>
    <name evidence="5" type="ORF">CS062_23005</name>
</gene>
<dbReference type="SMART" id="SM00347">
    <property type="entry name" value="HTH_MARR"/>
    <property type="match status" value="1"/>
</dbReference>
<dbReference type="RefSeq" id="WP_099864039.1">
    <property type="nucleotide sequence ID" value="NZ_PEOG01000096.1"/>
</dbReference>
<dbReference type="InterPro" id="IPR000835">
    <property type="entry name" value="HTH_MarR-typ"/>
</dbReference>
<dbReference type="InterPro" id="IPR036390">
    <property type="entry name" value="WH_DNA-bd_sf"/>
</dbReference>
<keyword evidence="3" id="KW-0804">Transcription</keyword>
<reference evidence="5 6" key="1">
    <citation type="submission" date="2017-11" db="EMBL/GenBank/DDBJ databases">
        <title>Draft genome sequence of Mitsuaria sp. HWN-4.</title>
        <authorList>
            <person name="Gundlapally S.R."/>
        </authorList>
    </citation>
    <scope>NUCLEOTIDE SEQUENCE [LARGE SCALE GENOMIC DNA]</scope>
    <source>
        <strain evidence="5 6">HWN-4</strain>
    </source>
</reference>
<feature type="domain" description="HTH marR-type" evidence="4">
    <location>
        <begin position="20"/>
        <end position="152"/>
    </location>
</feature>
<keyword evidence="6" id="KW-1185">Reference proteome</keyword>
<dbReference type="InterPro" id="IPR036388">
    <property type="entry name" value="WH-like_DNA-bd_sf"/>
</dbReference>
<dbReference type="Proteomes" id="UP000231501">
    <property type="component" value="Unassembled WGS sequence"/>
</dbReference>
<dbReference type="GO" id="GO:0003677">
    <property type="term" value="F:DNA binding"/>
    <property type="evidence" value="ECO:0007669"/>
    <property type="project" value="UniProtKB-KW"/>
</dbReference>
<evidence type="ECO:0000313" key="6">
    <source>
        <dbReference type="Proteomes" id="UP000231501"/>
    </source>
</evidence>
<dbReference type="PRINTS" id="PR00598">
    <property type="entry name" value="HTHMARR"/>
</dbReference>
<sequence>MSPNLPPPADFYSADSFTSEPSLGWLLRQIKQSMVLQADKMLGAHDLTHAQWAPMLRLRFNGPMSSAALARELAMDGGAMTRLLDRLEAKNLVRRDRSVEDRRVVMVSLTEVGVNAMAAAPGVLSKVFNDHLAGFTDHEFRTLIGLLQRIVANGHAIRDAGLSSESSTLVDKDD</sequence>
<dbReference type="Gene3D" id="1.10.10.10">
    <property type="entry name" value="Winged helix-like DNA-binding domain superfamily/Winged helix DNA-binding domain"/>
    <property type="match status" value="1"/>
</dbReference>
<organism evidence="5 6">
    <name type="scientific">Roseateles chitinivorans</name>
    <dbReference type="NCBI Taxonomy" id="2917965"/>
    <lineage>
        <taxon>Bacteria</taxon>
        <taxon>Pseudomonadati</taxon>
        <taxon>Pseudomonadota</taxon>
        <taxon>Betaproteobacteria</taxon>
        <taxon>Burkholderiales</taxon>
        <taxon>Sphaerotilaceae</taxon>
        <taxon>Roseateles</taxon>
    </lineage>
</organism>
<evidence type="ECO:0000313" key="5">
    <source>
        <dbReference type="EMBL" id="PIM50826.1"/>
    </source>
</evidence>
<dbReference type="GO" id="GO:0003700">
    <property type="term" value="F:DNA-binding transcription factor activity"/>
    <property type="evidence" value="ECO:0007669"/>
    <property type="project" value="InterPro"/>
</dbReference>
<dbReference type="PROSITE" id="PS50995">
    <property type="entry name" value="HTH_MARR_2"/>
    <property type="match status" value="1"/>
</dbReference>
<dbReference type="Pfam" id="PF01047">
    <property type="entry name" value="MarR"/>
    <property type="match status" value="1"/>
</dbReference>
<protein>
    <submittedName>
        <fullName evidence="5">MarR family transcriptional regulator</fullName>
    </submittedName>
</protein>
<evidence type="ECO:0000256" key="1">
    <source>
        <dbReference type="ARBA" id="ARBA00023015"/>
    </source>
</evidence>
<keyword evidence="2" id="KW-0238">DNA-binding</keyword>